<evidence type="ECO:0000256" key="1">
    <source>
        <dbReference type="SAM" id="Phobius"/>
    </source>
</evidence>
<protein>
    <submittedName>
        <fullName evidence="2">OLC1v1018739C1</fullName>
    </submittedName>
</protein>
<accession>A0AAV1ECN2</accession>
<dbReference type="GO" id="GO:0020037">
    <property type="term" value="F:heme binding"/>
    <property type="evidence" value="ECO:0007669"/>
    <property type="project" value="InterPro"/>
</dbReference>
<keyword evidence="1" id="KW-0812">Transmembrane</keyword>
<dbReference type="GO" id="GO:0016705">
    <property type="term" value="F:oxidoreductase activity, acting on paired donors, with incorporation or reduction of molecular oxygen"/>
    <property type="evidence" value="ECO:0007669"/>
    <property type="project" value="InterPro"/>
</dbReference>
<gene>
    <name evidence="2" type="ORF">OLC1_LOCUS23436</name>
</gene>
<keyword evidence="1" id="KW-0472">Membrane</keyword>
<sequence>MDSNLHFMLILLMIIPLFLLLVVGKRTHNRLPPGSMGLPLVGQTIALMKAMKAKKGEEWLVESLRKYGLISKLGLFGKPPSFMVQQPTSFCTLVMETRSKINNRHRLEGFLAKEIS</sequence>
<dbReference type="Gene3D" id="1.10.630.10">
    <property type="entry name" value="Cytochrome P450"/>
    <property type="match status" value="1"/>
</dbReference>
<dbReference type="GO" id="GO:0004497">
    <property type="term" value="F:monooxygenase activity"/>
    <property type="evidence" value="ECO:0007669"/>
    <property type="project" value="InterPro"/>
</dbReference>
<dbReference type="EMBL" id="OX459126">
    <property type="protein sequence ID" value="CAI9117361.1"/>
    <property type="molecule type" value="Genomic_DNA"/>
</dbReference>
<proteinExistence type="predicted"/>
<dbReference type="Proteomes" id="UP001161247">
    <property type="component" value="Chromosome 9"/>
</dbReference>
<keyword evidence="3" id="KW-1185">Reference proteome</keyword>
<reference evidence="2" key="1">
    <citation type="submission" date="2023-03" db="EMBL/GenBank/DDBJ databases">
        <authorList>
            <person name="Julca I."/>
        </authorList>
    </citation>
    <scope>NUCLEOTIDE SEQUENCE</scope>
</reference>
<organism evidence="2 3">
    <name type="scientific">Oldenlandia corymbosa var. corymbosa</name>
    <dbReference type="NCBI Taxonomy" id="529605"/>
    <lineage>
        <taxon>Eukaryota</taxon>
        <taxon>Viridiplantae</taxon>
        <taxon>Streptophyta</taxon>
        <taxon>Embryophyta</taxon>
        <taxon>Tracheophyta</taxon>
        <taxon>Spermatophyta</taxon>
        <taxon>Magnoliopsida</taxon>
        <taxon>eudicotyledons</taxon>
        <taxon>Gunneridae</taxon>
        <taxon>Pentapetalae</taxon>
        <taxon>asterids</taxon>
        <taxon>lamiids</taxon>
        <taxon>Gentianales</taxon>
        <taxon>Rubiaceae</taxon>
        <taxon>Rubioideae</taxon>
        <taxon>Spermacoceae</taxon>
        <taxon>Hedyotis-Oldenlandia complex</taxon>
        <taxon>Oldenlandia</taxon>
    </lineage>
</organism>
<dbReference type="InterPro" id="IPR036396">
    <property type="entry name" value="Cyt_P450_sf"/>
</dbReference>
<evidence type="ECO:0000313" key="2">
    <source>
        <dbReference type="EMBL" id="CAI9117361.1"/>
    </source>
</evidence>
<keyword evidence="1" id="KW-1133">Transmembrane helix</keyword>
<dbReference type="GO" id="GO:0005506">
    <property type="term" value="F:iron ion binding"/>
    <property type="evidence" value="ECO:0007669"/>
    <property type="project" value="InterPro"/>
</dbReference>
<dbReference type="AlphaFoldDB" id="A0AAV1ECN2"/>
<name>A0AAV1ECN2_OLDCO</name>
<evidence type="ECO:0000313" key="3">
    <source>
        <dbReference type="Proteomes" id="UP001161247"/>
    </source>
</evidence>
<feature type="transmembrane region" description="Helical" evidence="1">
    <location>
        <begin position="6"/>
        <end position="23"/>
    </location>
</feature>